<dbReference type="Proteomes" id="UP000813461">
    <property type="component" value="Unassembled WGS sequence"/>
</dbReference>
<comment type="caution">
    <text evidence="1">The sequence shown here is derived from an EMBL/GenBank/DDBJ whole genome shotgun (WGS) entry which is preliminary data.</text>
</comment>
<reference evidence="1" key="1">
    <citation type="journal article" date="2021" name="Nat. Commun.">
        <title>Genetic determinants of endophytism in the Arabidopsis root mycobiome.</title>
        <authorList>
            <person name="Mesny F."/>
            <person name="Miyauchi S."/>
            <person name="Thiergart T."/>
            <person name="Pickel B."/>
            <person name="Atanasova L."/>
            <person name="Karlsson M."/>
            <person name="Huettel B."/>
            <person name="Barry K.W."/>
            <person name="Haridas S."/>
            <person name="Chen C."/>
            <person name="Bauer D."/>
            <person name="Andreopoulos W."/>
            <person name="Pangilinan J."/>
            <person name="LaButti K."/>
            <person name="Riley R."/>
            <person name="Lipzen A."/>
            <person name="Clum A."/>
            <person name="Drula E."/>
            <person name="Henrissat B."/>
            <person name="Kohler A."/>
            <person name="Grigoriev I.V."/>
            <person name="Martin F.M."/>
            <person name="Hacquard S."/>
        </authorList>
    </citation>
    <scope>NUCLEOTIDE SEQUENCE</scope>
    <source>
        <strain evidence="1">MPI-SDFR-AT-0120</strain>
    </source>
</reference>
<dbReference type="EMBL" id="JAGMVJ010000004">
    <property type="protein sequence ID" value="KAH7091551.1"/>
    <property type="molecule type" value="Genomic_DNA"/>
</dbReference>
<sequence>MAEPLDKSRFYGFLGSCIFLNELRVVLNDHVEDEGFFDAGHPGDCQELVRRIHEELSELRKLHIGSDPELMNVYFFEDILPVRRMVQFSKLEVLRIPQQLLLIPKQHPTNPNPRPPSSILPCDRQVLEITHVSELAFVFLECLSQEREYFSYMSKVVLHYDRSTALKYWSPYGEASLLKFWNSHPVIPKLHQMHIQAYITNDFTYLQDHSSCADEYERAALELERYAESFGITIPASVRPTTNLRSTWSITEDDALSTTSPITPFIGFMNAPVEVREIIWQYLMQNQRHLVNRERGKWARYFVDPVEIRELRRAWNNVSGPNFLPPLCRISVVLKDEIIGVYLRNSMFMVASFEDNRLLDGLLQPVKKGYESVRSIHFAFFD</sequence>
<accession>A0A8K0W289</accession>
<organism evidence="1 2">
    <name type="scientific">Paraphoma chrysanthemicola</name>
    <dbReference type="NCBI Taxonomy" id="798071"/>
    <lineage>
        <taxon>Eukaryota</taxon>
        <taxon>Fungi</taxon>
        <taxon>Dikarya</taxon>
        <taxon>Ascomycota</taxon>
        <taxon>Pezizomycotina</taxon>
        <taxon>Dothideomycetes</taxon>
        <taxon>Pleosporomycetidae</taxon>
        <taxon>Pleosporales</taxon>
        <taxon>Pleosporineae</taxon>
        <taxon>Phaeosphaeriaceae</taxon>
        <taxon>Paraphoma</taxon>
    </lineage>
</organism>
<name>A0A8K0W289_9PLEO</name>
<proteinExistence type="predicted"/>
<dbReference type="OrthoDB" id="3792443at2759"/>
<evidence type="ECO:0000313" key="1">
    <source>
        <dbReference type="EMBL" id="KAH7091551.1"/>
    </source>
</evidence>
<gene>
    <name evidence="1" type="ORF">FB567DRAFT_577405</name>
</gene>
<keyword evidence="2" id="KW-1185">Reference proteome</keyword>
<evidence type="ECO:0000313" key="2">
    <source>
        <dbReference type="Proteomes" id="UP000813461"/>
    </source>
</evidence>
<dbReference type="AlphaFoldDB" id="A0A8K0W289"/>
<protein>
    <submittedName>
        <fullName evidence="1">Uncharacterized protein</fullName>
    </submittedName>
</protein>